<keyword evidence="5" id="KW-1015">Disulfide bond</keyword>
<dbReference type="STRING" id="1827387.A4S15_11300"/>
<dbReference type="EMBL" id="LWDL01000019">
    <property type="protein sequence ID" value="OQW51408.1"/>
    <property type="molecule type" value="Genomic_DNA"/>
</dbReference>
<protein>
    <recommendedName>
        <fullName evidence="8">Thioredoxin domain-containing protein</fullName>
    </recommendedName>
</protein>
<evidence type="ECO:0000256" key="6">
    <source>
        <dbReference type="ARBA" id="ARBA00023284"/>
    </source>
</evidence>
<comment type="similarity">
    <text evidence="2">Belongs to the thioredoxin family. DsbA subfamily.</text>
</comment>
<dbReference type="InterPro" id="IPR013766">
    <property type="entry name" value="Thioredoxin_domain"/>
</dbReference>
<dbReference type="InterPro" id="IPR012336">
    <property type="entry name" value="Thioredoxin-like_fold"/>
</dbReference>
<evidence type="ECO:0000256" key="4">
    <source>
        <dbReference type="ARBA" id="ARBA00023002"/>
    </source>
</evidence>
<dbReference type="Pfam" id="PF18312">
    <property type="entry name" value="ScsC_N"/>
    <property type="match status" value="1"/>
</dbReference>
<proteinExistence type="inferred from homology"/>
<evidence type="ECO:0000313" key="10">
    <source>
        <dbReference type="Proteomes" id="UP000192872"/>
    </source>
</evidence>
<dbReference type="InterPro" id="IPR036249">
    <property type="entry name" value="Thioredoxin-like_sf"/>
</dbReference>
<dbReference type="Pfam" id="PF13462">
    <property type="entry name" value="Thioredoxin_4"/>
    <property type="match status" value="1"/>
</dbReference>
<feature type="chain" id="PRO_5012823102" description="Thioredoxin domain-containing protein" evidence="7">
    <location>
        <begin position="19"/>
        <end position="247"/>
    </location>
</feature>
<dbReference type="AlphaFoldDB" id="A0A1W9HVG9"/>
<dbReference type="Proteomes" id="UP000192872">
    <property type="component" value="Unassembled WGS sequence"/>
</dbReference>
<evidence type="ECO:0000256" key="5">
    <source>
        <dbReference type="ARBA" id="ARBA00023157"/>
    </source>
</evidence>
<accession>A0A1W9HVG9</accession>
<keyword evidence="3 7" id="KW-0732">Signal</keyword>
<comment type="caution">
    <text evidence="9">The sequence shown here is derived from an EMBL/GenBank/DDBJ whole genome shotgun (WGS) entry which is preliminary data.</text>
</comment>
<evidence type="ECO:0000313" key="9">
    <source>
        <dbReference type="EMBL" id="OQW51408.1"/>
    </source>
</evidence>
<feature type="signal peptide" evidence="7">
    <location>
        <begin position="1"/>
        <end position="18"/>
    </location>
</feature>
<evidence type="ECO:0000256" key="3">
    <source>
        <dbReference type="ARBA" id="ARBA00022729"/>
    </source>
</evidence>
<evidence type="ECO:0000256" key="1">
    <source>
        <dbReference type="ARBA" id="ARBA00003565"/>
    </source>
</evidence>
<dbReference type="Gene3D" id="3.40.30.10">
    <property type="entry name" value="Glutaredoxin"/>
    <property type="match status" value="1"/>
</dbReference>
<reference evidence="9 10" key="1">
    <citation type="journal article" date="2017" name="Water Res.">
        <title>Comammox in drinking water systems.</title>
        <authorList>
            <person name="Wang Y."/>
            <person name="Ma L."/>
            <person name="Mao Y."/>
            <person name="Jiang X."/>
            <person name="Xia Y."/>
            <person name="Yu K."/>
            <person name="Li B."/>
            <person name="Zhang T."/>
        </authorList>
    </citation>
    <scope>NUCLEOTIDE SEQUENCE [LARGE SCALE GENOMIC DNA]</scope>
    <source>
        <strain evidence="9">SG_bin8</strain>
    </source>
</reference>
<evidence type="ECO:0000256" key="2">
    <source>
        <dbReference type="ARBA" id="ARBA00005791"/>
    </source>
</evidence>
<dbReference type="PROSITE" id="PS51352">
    <property type="entry name" value="THIOREDOXIN_2"/>
    <property type="match status" value="1"/>
</dbReference>
<keyword evidence="4" id="KW-0560">Oxidoreductase</keyword>
<evidence type="ECO:0000259" key="8">
    <source>
        <dbReference type="PROSITE" id="PS51352"/>
    </source>
</evidence>
<evidence type="ECO:0000256" key="7">
    <source>
        <dbReference type="SAM" id="SignalP"/>
    </source>
</evidence>
<name>A0A1W9HVG9_9HYPH</name>
<dbReference type="InterPro" id="IPR041205">
    <property type="entry name" value="ScsC_N"/>
</dbReference>
<organism evidence="9 10">
    <name type="scientific">Candidatus Raskinella chloraquaticus</name>
    <dbReference type="NCBI Taxonomy" id="1951219"/>
    <lineage>
        <taxon>Bacteria</taxon>
        <taxon>Pseudomonadati</taxon>
        <taxon>Pseudomonadota</taxon>
        <taxon>Alphaproteobacteria</taxon>
        <taxon>Hyphomicrobiales</taxon>
        <taxon>Phreatobacteraceae</taxon>
        <taxon>Candidatus Raskinella</taxon>
    </lineage>
</organism>
<feature type="domain" description="Thioredoxin" evidence="8">
    <location>
        <begin position="62"/>
        <end position="241"/>
    </location>
</feature>
<gene>
    <name evidence="9" type="ORF">A4S15_11300</name>
</gene>
<dbReference type="GO" id="GO:0016491">
    <property type="term" value="F:oxidoreductase activity"/>
    <property type="evidence" value="ECO:0007669"/>
    <property type="project" value="UniProtKB-KW"/>
</dbReference>
<comment type="function">
    <text evidence="1">May be required for disulfide bond formation in some proteins.</text>
</comment>
<keyword evidence="6" id="KW-0676">Redox-active center</keyword>
<dbReference type="PANTHER" id="PTHR13887:SF14">
    <property type="entry name" value="DISULFIDE BOND FORMATION PROTEIN D"/>
    <property type="match status" value="1"/>
</dbReference>
<dbReference type="PANTHER" id="PTHR13887">
    <property type="entry name" value="GLUTATHIONE S-TRANSFERASE KAPPA"/>
    <property type="match status" value="1"/>
</dbReference>
<sequence length="247" mass="27143">MTWLFLAVLGCFLSPAIAQDTKFDPAQKQAFESLIRDYLLKNPQVLREALVAMDRHEREQEEKVRSEAVAKHATDLFSGTRSAVLGNPNGDVTIVEFFDYNCGYCKRSLGDVENLLRADPGLRLVLKEFPVLGRGSVEAAQISAQLINNPRFHEFHTKLLGEKNPVDKKVALSVAQSLGFDTKSLEAGMTQKPSQDVIEDSLRLADNLNLNGTPTYVIGNEVIVGAVGIAALRQKIQAVRKCGKSSC</sequence>
<dbReference type="SUPFAM" id="SSF52833">
    <property type="entry name" value="Thioredoxin-like"/>
    <property type="match status" value="1"/>
</dbReference>
<dbReference type="CDD" id="cd03023">
    <property type="entry name" value="DsbA_Com1_like"/>
    <property type="match status" value="1"/>
</dbReference>